<keyword evidence="3" id="KW-1185">Reference proteome</keyword>
<dbReference type="Proteomes" id="UP001164929">
    <property type="component" value="Chromosome 19"/>
</dbReference>
<evidence type="ECO:0000313" key="2">
    <source>
        <dbReference type="EMBL" id="KAJ6952570.1"/>
    </source>
</evidence>
<name>A0AAD6PPB9_9ROSI</name>
<dbReference type="EMBL" id="JAQIZT010000019">
    <property type="protein sequence ID" value="KAJ6952570.1"/>
    <property type="molecule type" value="Genomic_DNA"/>
</dbReference>
<protein>
    <submittedName>
        <fullName evidence="2">Uncharacterized protein</fullName>
    </submittedName>
</protein>
<reference evidence="2" key="1">
    <citation type="journal article" date="2023" name="Mol. Ecol. Resour.">
        <title>Chromosome-level genome assembly of a triploid poplar Populus alba 'Berolinensis'.</title>
        <authorList>
            <person name="Chen S."/>
            <person name="Yu Y."/>
            <person name="Wang X."/>
            <person name="Wang S."/>
            <person name="Zhang T."/>
            <person name="Zhou Y."/>
            <person name="He R."/>
            <person name="Meng N."/>
            <person name="Wang Y."/>
            <person name="Liu W."/>
            <person name="Liu Z."/>
            <person name="Liu J."/>
            <person name="Guo Q."/>
            <person name="Huang H."/>
            <person name="Sederoff R.R."/>
            <person name="Wang G."/>
            <person name="Qu G."/>
            <person name="Chen S."/>
        </authorList>
    </citation>
    <scope>NUCLEOTIDE SEQUENCE</scope>
    <source>
        <strain evidence="2">SC-2020</strain>
    </source>
</reference>
<proteinExistence type="predicted"/>
<organism evidence="2 3">
    <name type="scientific">Populus alba x Populus x berolinensis</name>
    <dbReference type="NCBI Taxonomy" id="444605"/>
    <lineage>
        <taxon>Eukaryota</taxon>
        <taxon>Viridiplantae</taxon>
        <taxon>Streptophyta</taxon>
        <taxon>Embryophyta</taxon>
        <taxon>Tracheophyta</taxon>
        <taxon>Spermatophyta</taxon>
        <taxon>Magnoliopsida</taxon>
        <taxon>eudicotyledons</taxon>
        <taxon>Gunneridae</taxon>
        <taxon>Pentapetalae</taxon>
        <taxon>rosids</taxon>
        <taxon>fabids</taxon>
        <taxon>Malpighiales</taxon>
        <taxon>Salicaceae</taxon>
        <taxon>Saliceae</taxon>
        <taxon>Populus</taxon>
    </lineage>
</organism>
<feature type="region of interest" description="Disordered" evidence="1">
    <location>
        <begin position="76"/>
        <end position="96"/>
    </location>
</feature>
<gene>
    <name evidence="2" type="ORF">NC653_041640</name>
</gene>
<evidence type="ECO:0000256" key="1">
    <source>
        <dbReference type="SAM" id="MobiDB-lite"/>
    </source>
</evidence>
<comment type="caution">
    <text evidence="2">The sequence shown here is derived from an EMBL/GenBank/DDBJ whole genome shotgun (WGS) entry which is preliminary data.</text>
</comment>
<dbReference type="AlphaFoldDB" id="A0AAD6PPB9"/>
<accession>A0AAD6PPB9</accession>
<sequence>MQGQSPTSKLWLHIRNYVGNSTADVFFTLIADSKEMETYKRVVENMNKVKSELNLCCEKGSTKRQEVGMFRLVEAADNEENDQNAPESRKSYGMTTSLGSSLILKTGKKIKK</sequence>
<evidence type="ECO:0000313" key="3">
    <source>
        <dbReference type="Proteomes" id="UP001164929"/>
    </source>
</evidence>